<evidence type="ECO:0000313" key="1">
    <source>
        <dbReference type="EMBL" id="KAJ1674026.1"/>
    </source>
</evidence>
<gene>
    <name evidence="1" type="ORF">EV182_004116</name>
</gene>
<proteinExistence type="predicted"/>
<evidence type="ECO:0000313" key="2">
    <source>
        <dbReference type="Proteomes" id="UP001145114"/>
    </source>
</evidence>
<protein>
    <submittedName>
        <fullName evidence="1">Uncharacterized protein</fullName>
    </submittedName>
</protein>
<comment type="caution">
    <text evidence="1">The sequence shown here is derived from an EMBL/GenBank/DDBJ whole genome shotgun (WGS) entry which is preliminary data.</text>
</comment>
<dbReference type="Proteomes" id="UP001145114">
    <property type="component" value="Unassembled WGS sequence"/>
</dbReference>
<name>A0ACC1HEG7_9FUNG</name>
<sequence>MKKEGGDLAGLLSSSNATSTNVSAASGSSGAGPGFLGGNSMSTAMHMSSALLPAGDSIPALDINVLTNESFEYNYFHSVSKPENNARSFAVEMAGLAASANMSTNGLPADILSNFQDNAFHMPNSDSLADHINFGSASASNDNSGISLFVDINFDEIMSRGLGNLSGVTSESLLSMIDKDNSNHNSNNSGDGPKGATSAPTEKQSAKAS</sequence>
<dbReference type="EMBL" id="JAMZIH010006341">
    <property type="protein sequence ID" value="KAJ1674026.1"/>
    <property type="molecule type" value="Genomic_DNA"/>
</dbReference>
<keyword evidence="2" id="KW-1185">Reference proteome</keyword>
<reference evidence="1" key="1">
    <citation type="submission" date="2022-06" db="EMBL/GenBank/DDBJ databases">
        <title>Phylogenomic reconstructions and comparative analyses of Kickxellomycotina fungi.</title>
        <authorList>
            <person name="Reynolds N.K."/>
            <person name="Stajich J.E."/>
            <person name="Barry K."/>
            <person name="Grigoriev I.V."/>
            <person name="Crous P."/>
            <person name="Smith M.E."/>
        </authorList>
    </citation>
    <scope>NUCLEOTIDE SEQUENCE</scope>
    <source>
        <strain evidence="1">RSA 2271</strain>
    </source>
</reference>
<accession>A0ACC1HEG7</accession>
<organism evidence="1 2">
    <name type="scientific">Spiromyces aspiralis</name>
    <dbReference type="NCBI Taxonomy" id="68401"/>
    <lineage>
        <taxon>Eukaryota</taxon>
        <taxon>Fungi</taxon>
        <taxon>Fungi incertae sedis</taxon>
        <taxon>Zoopagomycota</taxon>
        <taxon>Kickxellomycotina</taxon>
        <taxon>Kickxellomycetes</taxon>
        <taxon>Kickxellales</taxon>
        <taxon>Kickxellaceae</taxon>
        <taxon>Spiromyces</taxon>
    </lineage>
</organism>